<comment type="caution">
    <text evidence="1">The sequence shown here is derived from an EMBL/GenBank/DDBJ whole genome shotgun (WGS) entry which is preliminary data.</text>
</comment>
<keyword evidence="2" id="KW-1185">Reference proteome</keyword>
<proteinExistence type="predicted"/>
<dbReference type="AlphaFoldDB" id="A0A7I8VUL6"/>
<reference evidence="1 2" key="1">
    <citation type="submission" date="2020-08" db="EMBL/GenBank/DDBJ databases">
        <authorList>
            <person name="Hejnol A."/>
        </authorList>
    </citation>
    <scope>NUCLEOTIDE SEQUENCE [LARGE SCALE GENOMIC DNA]</scope>
</reference>
<accession>A0A7I8VUL6</accession>
<dbReference type="Proteomes" id="UP000549394">
    <property type="component" value="Unassembled WGS sequence"/>
</dbReference>
<evidence type="ECO:0000313" key="2">
    <source>
        <dbReference type="Proteomes" id="UP000549394"/>
    </source>
</evidence>
<gene>
    <name evidence="1" type="ORF">DGYR_LOCUS7656</name>
</gene>
<protein>
    <submittedName>
        <fullName evidence="1">DgyrCDS8022</fullName>
    </submittedName>
</protein>
<name>A0A7I8VUL6_9ANNE</name>
<organism evidence="1 2">
    <name type="scientific">Dimorphilus gyrociliatus</name>
    <dbReference type="NCBI Taxonomy" id="2664684"/>
    <lineage>
        <taxon>Eukaryota</taxon>
        <taxon>Metazoa</taxon>
        <taxon>Spiralia</taxon>
        <taxon>Lophotrochozoa</taxon>
        <taxon>Annelida</taxon>
        <taxon>Polychaeta</taxon>
        <taxon>Polychaeta incertae sedis</taxon>
        <taxon>Dinophilidae</taxon>
        <taxon>Dimorphilus</taxon>
    </lineage>
</organism>
<evidence type="ECO:0000313" key="1">
    <source>
        <dbReference type="EMBL" id="CAD5119407.1"/>
    </source>
</evidence>
<dbReference type="EMBL" id="CAJFCJ010000010">
    <property type="protein sequence ID" value="CAD5119407.1"/>
    <property type="molecule type" value="Genomic_DNA"/>
</dbReference>
<sequence length="275" mass="32007">MNLNKFSLNFENKGKLHQEILNSLQNSFDSKLEFVQGTIYIQTTNGPVLLALSYNTVSDNSNFLPKHTCSRSSNSKIEKDIDEAFNSSLKCDVESAKTIRKNHNTQLDLHRTSSSLTEQTDSIGGVETKVSALKAYEHRKTGRRRRKSLNNVIVLDEEATTKEEEAPIAKITRRKRLKKLDSKKNTEETSNFISFENVLTTRNYQQNNTKETTREKLREEEIRKYLHEDIYEEEDFDCSDYNPVDFENLPNLPFKETKFGKTYARRRRLDSQLTF</sequence>